<sequence>MHLALPLFLTILTTTVSAQLELWIEDWVQVLPDCWKGCLQSTNDGCASDYCICDASQHTDYLPPALYCAATTCDTNSEILRIVLLLPIKPYCALNGVDVPDSVIDSAYAAACGISPPIISTPTTTLKRSSHTLELTTLLSSTSMYTNGNGETIFKIIPIVMGDGYTRVGSTFESTVQPATTGDVTSTRASATAELTGENGQPLETDAPSEDSAEGDGNGTLFENAQAGAGRWGVSGILAGLGAVAGMLMRL</sequence>
<keyword evidence="4" id="KW-1185">Reference proteome</keyword>
<feature type="region of interest" description="Disordered" evidence="1">
    <location>
        <begin position="193"/>
        <end position="223"/>
    </location>
</feature>
<dbReference type="EMBL" id="MU006577">
    <property type="protein sequence ID" value="KAF2746569.1"/>
    <property type="molecule type" value="Genomic_DNA"/>
</dbReference>
<reference evidence="3" key="1">
    <citation type="journal article" date="2020" name="Stud. Mycol.">
        <title>101 Dothideomycetes genomes: a test case for predicting lifestyles and emergence of pathogens.</title>
        <authorList>
            <person name="Haridas S."/>
            <person name="Albert R."/>
            <person name="Binder M."/>
            <person name="Bloem J."/>
            <person name="Labutti K."/>
            <person name="Salamov A."/>
            <person name="Andreopoulos B."/>
            <person name="Baker S."/>
            <person name="Barry K."/>
            <person name="Bills G."/>
            <person name="Bluhm B."/>
            <person name="Cannon C."/>
            <person name="Castanera R."/>
            <person name="Culley D."/>
            <person name="Daum C."/>
            <person name="Ezra D."/>
            <person name="Gonzalez J."/>
            <person name="Henrissat B."/>
            <person name="Kuo A."/>
            <person name="Liang C."/>
            <person name="Lipzen A."/>
            <person name="Lutzoni F."/>
            <person name="Magnuson J."/>
            <person name="Mondo S."/>
            <person name="Nolan M."/>
            <person name="Ohm R."/>
            <person name="Pangilinan J."/>
            <person name="Park H.-J."/>
            <person name="Ramirez L."/>
            <person name="Alfaro M."/>
            <person name="Sun H."/>
            <person name="Tritt A."/>
            <person name="Yoshinaga Y."/>
            <person name="Zwiers L.-H."/>
            <person name="Turgeon B."/>
            <person name="Goodwin S."/>
            <person name="Spatafora J."/>
            <person name="Crous P."/>
            <person name="Grigoriev I."/>
        </authorList>
    </citation>
    <scope>NUCLEOTIDE SEQUENCE</scope>
    <source>
        <strain evidence="3">CBS 119925</strain>
    </source>
</reference>
<feature type="signal peptide" evidence="2">
    <location>
        <begin position="1"/>
        <end position="18"/>
    </location>
</feature>
<evidence type="ECO:0000313" key="3">
    <source>
        <dbReference type="EMBL" id="KAF2746569.1"/>
    </source>
</evidence>
<protein>
    <recommendedName>
        <fullName evidence="5">Extracellular membrane protein CFEM domain-containing protein</fullName>
    </recommendedName>
</protein>
<accession>A0A6A6VA19</accession>
<evidence type="ECO:0000256" key="2">
    <source>
        <dbReference type="SAM" id="SignalP"/>
    </source>
</evidence>
<name>A0A6A6VA19_9PLEO</name>
<feature type="chain" id="PRO_5025479471" description="Extracellular membrane protein CFEM domain-containing protein" evidence="2">
    <location>
        <begin position="19"/>
        <end position="251"/>
    </location>
</feature>
<evidence type="ECO:0008006" key="5">
    <source>
        <dbReference type="Google" id="ProtNLM"/>
    </source>
</evidence>
<dbReference type="OrthoDB" id="3695248at2759"/>
<dbReference type="Proteomes" id="UP000799440">
    <property type="component" value="Unassembled WGS sequence"/>
</dbReference>
<dbReference type="AlphaFoldDB" id="A0A6A6VA19"/>
<evidence type="ECO:0000256" key="1">
    <source>
        <dbReference type="SAM" id="MobiDB-lite"/>
    </source>
</evidence>
<gene>
    <name evidence="3" type="ORF">M011DRAFT_478170</name>
</gene>
<proteinExistence type="predicted"/>
<keyword evidence="2" id="KW-0732">Signal</keyword>
<organism evidence="3 4">
    <name type="scientific">Sporormia fimetaria CBS 119925</name>
    <dbReference type="NCBI Taxonomy" id="1340428"/>
    <lineage>
        <taxon>Eukaryota</taxon>
        <taxon>Fungi</taxon>
        <taxon>Dikarya</taxon>
        <taxon>Ascomycota</taxon>
        <taxon>Pezizomycotina</taxon>
        <taxon>Dothideomycetes</taxon>
        <taxon>Pleosporomycetidae</taxon>
        <taxon>Pleosporales</taxon>
        <taxon>Sporormiaceae</taxon>
        <taxon>Sporormia</taxon>
    </lineage>
</organism>
<evidence type="ECO:0000313" key="4">
    <source>
        <dbReference type="Proteomes" id="UP000799440"/>
    </source>
</evidence>